<name>A0ABU9W491_9MICO</name>
<comment type="caution">
    <text evidence="2">The sequence shown here is derived from an EMBL/GenBank/DDBJ whole genome shotgun (WGS) entry which is preliminary data.</text>
</comment>
<evidence type="ECO:0000313" key="3">
    <source>
        <dbReference type="Proteomes" id="UP001425155"/>
    </source>
</evidence>
<protein>
    <submittedName>
        <fullName evidence="2">DUF1801 domain-containing protein</fullName>
    </submittedName>
</protein>
<evidence type="ECO:0000313" key="2">
    <source>
        <dbReference type="EMBL" id="MEN1946817.1"/>
    </source>
</evidence>
<dbReference type="InterPro" id="IPR014922">
    <property type="entry name" value="YdhG-like"/>
</dbReference>
<proteinExistence type="predicted"/>
<gene>
    <name evidence="2" type="ORF">WJX64_09680</name>
</gene>
<dbReference type="SUPFAM" id="SSF159888">
    <property type="entry name" value="YdhG-like"/>
    <property type="match status" value="1"/>
</dbReference>
<reference evidence="2 3" key="1">
    <citation type="submission" date="2024-03" db="EMBL/GenBank/DDBJ databases">
        <title>YIM 134122 draft genome.</title>
        <authorList>
            <person name="Zuo S."/>
            <person name="Xiong L."/>
        </authorList>
    </citation>
    <scope>NUCLEOTIDE SEQUENCE [LARGE SCALE GENOMIC DNA]</scope>
    <source>
        <strain evidence="2 3">YIM 134122</strain>
    </source>
</reference>
<sequence length="129" mass="14353">MQPDARSEVDLWFDELEHPLTDAALRLRAAILGASPTVVESIKWKAPNFATADDFATFSMRRPNAVQVILHTGAKPKPEHPEIVIDDPTGLAKRLDRNRFVVTITSDQHATDAEPAFVALVRSWVDQLV</sequence>
<accession>A0ABU9W491</accession>
<dbReference type="Proteomes" id="UP001425155">
    <property type="component" value="Unassembled WGS sequence"/>
</dbReference>
<evidence type="ECO:0000259" key="1">
    <source>
        <dbReference type="Pfam" id="PF08818"/>
    </source>
</evidence>
<feature type="domain" description="YdhG-like" evidence="1">
    <location>
        <begin position="23"/>
        <end position="125"/>
    </location>
</feature>
<dbReference type="Pfam" id="PF08818">
    <property type="entry name" value="DUF1801"/>
    <property type="match status" value="1"/>
</dbReference>
<dbReference type="RefSeq" id="WP_342113493.1">
    <property type="nucleotide sequence ID" value="NZ_JBCAUN010000002.1"/>
</dbReference>
<dbReference type="EMBL" id="JBCLVG010000002">
    <property type="protein sequence ID" value="MEN1946817.1"/>
    <property type="molecule type" value="Genomic_DNA"/>
</dbReference>
<keyword evidence="3" id="KW-1185">Reference proteome</keyword>
<organism evidence="2 3">
    <name type="scientific">Leifsonia stereocauli</name>
    <dbReference type="NCBI Taxonomy" id="3134136"/>
    <lineage>
        <taxon>Bacteria</taxon>
        <taxon>Bacillati</taxon>
        <taxon>Actinomycetota</taxon>
        <taxon>Actinomycetes</taxon>
        <taxon>Micrococcales</taxon>
        <taxon>Microbacteriaceae</taxon>
        <taxon>Leifsonia</taxon>
    </lineage>
</organism>